<evidence type="ECO:0000313" key="2">
    <source>
        <dbReference type="Proteomes" id="UP000054988"/>
    </source>
</evidence>
<name>A0A0W0FV96_MONRR</name>
<sequence>MRPTTVDLLEQNLGREFNDKNGIRTVWRIRLGSVNSITNYPNTVLGQYKDWGSYSPRAVGMPAHRTLRGIMLETGIQVPKLKVLVEIVTWLGRTLREKKGQKITGDTVHITNFQGRVEFPVYSKCSHVLCPNSVFFLQMPTQFRKVALALGYLKYVLPPPPCYLSLVGFMMAILLS</sequence>
<dbReference type="EMBL" id="LATX01001592">
    <property type="protein sequence ID" value="KTB40285.1"/>
    <property type="molecule type" value="Genomic_DNA"/>
</dbReference>
<dbReference type="AlphaFoldDB" id="A0A0W0FV96"/>
<organism evidence="1 2">
    <name type="scientific">Moniliophthora roreri</name>
    <name type="common">Frosty pod rot fungus</name>
    <name type="synonym">Monilia roreri</name>
    <dbReference type="NCBI Taxonomy" id="221103"/>
    <lineage>
        <taxon>Eukaryota</taxon>
        <taxon>Fungi</taxon>
        <taxon>Dikarya</taxon>
        <taxon>Basidiomycota</taxon>
        <taxon>Agaricomycotina</taxon>
        <taxon>Agaricomycetes</taxon>
        <taxon>Agaricomycetidae</taxon>
        <taxon>Agaricales</taxon>
        <taxon>Marasmiineae</taxon>
        <taxon>Marasmiaceae</taxon>
        <taxon>Moniliophthora</taxon>
    </lineage>
</organism>
<dbReference type="Proteomes" id="UP000054988">
    <property type="component" value="Unassembled WGS sequence"/>
</dbReference>
<evidence type="ECO:0000313" key="1">
    <source>
        <dbReference type="EMBL" id="KTB40285.1"/>
    </source>
</evidence>
<protein>
    <submittedName>
        <fullName evidence="1">Uncharacterized protein</fullName>
    </submittedName>
</protein>
<reference evidence="1 2" key="1">
    <citation type="submission" date="2015-12" db="EMBL/GenBank/DDBJ databases">
        <title>Draft genome sequence of Moniliophthora roreri, the causal agent of frosty pod rot of cacao.</title>
        <authorList>
            <person name="Aime M.C."/>
            <person name="Diaz-Valderrama J.R."/>
            <person name="Kijpornyongpan T."/>
            <person name="Phillips-Mora W."/>
        </authorList>
    </citation>
    <scope>NUCLEOTIDE SEQUENCE [LARGE SCALE GENOMIC DNA]</scope>
    <source>
        <strain evidence="1 2">MCA 2952</strain>
    </source>
</reference>
<proteinExistence type="predicted"/>
<accession>A0A0W0FV96</accession>
<comment type="caution">
    <text evidence="1">The sequence shown here is derived from an EMBL/GenBank/DDBJ whole genome shotgun (WGS) entry which is preliminary data.</text>
</comment>
<gene>
    <name evidence="1" type="ORF">WG66_7137</name>
</gene>